<dbReference type="PANTHER" id="PTHR13153:SF5">
    <property type="entry name" value="GATOR COMPLEX PROTEIN NPRL3"/>
    <property type="match status" value="1"/>
</dbReference>
<dbReference type="GO" id="GO:0034198">
    <property type="term" value="P:cellular response to amino acid starvation"/>
    <property type="evidence" value="ECO:0007669"/>
    <property type="project" value="TreeGrafter"/>
</dbReference>
<evidence type="ECO:0000256" key="1">
    <source>
        <dbReference type="RuleBase" id="RU368069"/>
    </source>
</evidence>
<dbReference type="EMBL" id="MU006239">
    <property type="protein sequence ID" value="KAF2820815.1"/>
    <property type="molecule type" value="Genomic_DNA"/>
</dbReference>
<dbReference type="GO" id="GO:0005774">
    <property type="term" value="C:vacuolar membrane"/>
    <property type="evidence" value="ECO:0007669"/>
    <property type="project" value="UniProtKB-SubCell"/>
</dbReference>
<organism evidence="3 4">
    <name type="scientific">Ophiobolus disseminans</name>
    <dbReference type="NCBI Taxonomy" id="1469910"/>
    <lineage>
        <taxon>Eukaryota</taxon>
        <taxon>Fungi</taxon>
        <taxon>Dikarya</taxon>
        <taxon>Ascomycota</taxon>
        <taxon>Pezizomycotina</taxon>
        <taxon>Dothideomycetes</taxon>
        <taxon>Pleosporomycetidae</taxon>
        <taxon>Pleosporales</taxon>
        <taxon>Pleosporineae</taxon>
        <taxon>Phaeosphaeriaceae</taxon>
        <taxon>Ophiobolus</taxon>
    </lineage>
</organism>
<dbReference type="GO" id="GO:0051321">
    <property type="term" value="P:meiotic cell cycle"/>
    <property type="evidence" value="ECO:0007669"/>
    <property type="project" value="UniProtKB-UniRule"/>
</dbReference>
<dbReference type="PANTHER" id="PTHR13153">
    <property type="entry name" value="CGTHBA PROTEIN -14 GENE PROTEIN"/>
    <property type="match status" value="1"/>
</dbReference>
<dbReference type="GO" id="GO:1904262">
    <property type="term" value="P:negative regulation of TORC1 signaling"/>
    <property type="evidence" value="ECO:0007669"/>
    <property type="project" value="TreeGrafter"/>
</dbReference>
<dbReference type="InterPro" id="IPR005365">
    <property type="entry name" value="Npr3"/>
</dbReference>
<evidence type="ECO:0000313" key="3">
    <source>
        <dbReference type="EMBL" id="KAF2820815.1"/>
    </source>
</evidence>
<comment type="subcellular location">
    <subcellularLocation>
        <location evidence="1">Vacuole membrane</location>
        <topology evidence="1">Peripheral membrane protein</topology>
    </subcellularLocation>
</comment>
<feature type="compositionally biased region" description="Low complexity" evidence="2">
    <location>
        <begin position="32"/>
        <end position="48"/>
    </location>
</feature>
<proteinExistence type="inferred from homology"/>
<keyword evidence="1" id="KW-0732">Signal</keyword>
<dbReference type="GO" id="GO:1990130">
    <property type="term" value="C:GATOR1 complex"/>
    <property type="evidence" value="ECO:0007669"/>
    <property type="project" value="TreeGrafter"/>
</dbReference>
<keyword evidence="4" id="KW-1185">Reference proteome</keyword>
<accession>A0A6A6ZKR8</accession>
<dbReference type="Proteomes" id="UP000799424">
    <property type="component" value="Unassembled WGS sequence"/>
</dbReference>
<comment type="similarity">
    <text evidence="1">Belongs to the NPR3 family.</text>
</comment>
<dbReference type="GO" id="GO:0010508">
    <property type="term" value="P:positive regulation of autophagy"/>
    <property type="evidence" value="ECO:0007669"/>
    <property type="project" value="TreeGrafter"/>
</dbReference>
<gene>
    <name evidence="3" type="ORF">CC86DRAFT_411645</name>
</gene>
<name>A0A6A6ZKR8_9PLEO</name>
<protein>
    <recommendedName>
        <fullName evidence="1">Nitrogen permease regulator 3</fullName>
    </recommendedName>
    <alternativeName>
        <fullName evidence="1">Required for meiotic nuclear division protein 11</fullName>
    </alternativeName>
</protein>
<dbReference type="OrthoDB" id="434783at2759"/>
<dbReference type="Pfam" id="PF03666">
    <property type="entry name" value="NPR3"/>
    <property type="match status" value="1"/>
</dbReference>
<dbReference type="AlphaFoldDB" id="A0A6A6ZKR8"/>
<evidence type="ECO:0000256" key="2">
    <source>
        <dbReference type="SAM" id="MobiDB-lite"/>
    </source>
</evidence>
<evidence type="ECO:0000313" key="4">
    <source>
        <dbReference type="Proteomes" id="UP000799424"/>
    </source>
</evidence>
<sequence length="165" mass="18450">MTRRRPVSTCARRTATGDSSTDSDDENDIEIGSRTSGARGLGRTLTGTSRDRDQSKFFTGTWGKQDTIEEEDANDGNGDGEAGTSRRKGGDHDWDTVLGFKTDALEKMLSPTREYNKRRFELGVESIVLFGALMFVRKDGVWKKLKRKKKRLRALFPAILGILKC</sequence>
<reference evidence="3" key="1">
    <citation type="journal article" date="2020" name="Stud. Mycol.">
        <title>101 Dothideomycetes genomes: a test case for predicting lifestyles and emergence of pathogens.</title>
        <authorList>
            <person name="Haridas S."/>
            <person name="Albert R."/>
            <person name="Binder M."/>
            <person name="Bloem J."/>
            <person name="Labutti K."/>
            <person name="Salamov A."/>
            <person name="Andreopoulos B."/>
            <person name="Baker S."/>
            <person name="Barry K."/>
            <person name="Bills G."/>
            <person name="Bluhm B."/>
            <person name="Cannon C."/>
            <person name="Castanera R."/>
            <person name="Culley D."/>
            <person name="Daum C."/>
            <person name="Ezra D."/>
            <person name="Gonzalez J."/>
            <person name="Henrissat B."/>
            <person name="Kuo A."/>
            <person name="Liang C."/>
            <person name="Lipzen A."/>
            <person name="Lutzoni F."/>
            <person name="Magnuson J."/>
            <person name="Mondo S."/>
            <person name="Nolan M."/>
            <person name="Ohm R."/>
            <person name="Pangilinan J."/>
            <person name="Park H.-J."/>
            <person name="Ramirez L."/>
            <person name="Alfaro M."/>
            <person name="Sun H."/>
            <person name="Tritt A."/>
            <person name="Yoshinaga Y."/>
            <person name="Zwiers L.-H."/>
            <person name="Turgeon B."/>
            <person name="Goodwin S."/>
            <person name="Spatafora J."/>
            <person name="Crous P."/>
            <person name="Grigoriev I."/>
        </authorList>
    </citation>
    <scope>NUCLEOTIDE SEQUENCE</scope>
    <source>
        <strain evidence="3">CBS 113818</strain>
    </source>
</reference>
<dbReference type="GO" id="GO:0038202">
    <property type="term" value="P:TORC1 signaling"/>
    <property type="evidence" value="ECO:0007669"/>
    <property type="project" value="TreeGrafter"/>
</dbReference>
<keyword evidence="1" id="KW-0469">Meiosis</keyword>
<comment type="function">
    <text evidence="1">Mediates inactivation of the TORC1 complex in response to amino acid starvation. Required for meiotic nuclear division.</text>
</comment>
<feature type="region of interest" description="Disordered" evidence="2">
    <location>
        <begin position="1"/>
        <end position="91"/>
    </location>
</feature>